<reference evidence="1 2" key="1">
    <citation type="submission" date="2021-08" db="EMBL/GenBank/DDBJ databases">
        <title>complete genome sequencing of Deefgea sp. D25.</title>
        <authorList>
            <person name="Bae J.-W."/>
            <person name="Gim D.-H."/>
        </authorList>
    </citation>
    <scope>NUCLEOTIDE SEQUENCE [LARGE SCALE GENOMIC DNA]</scope>
    <source>
        <strain evidence="1 2">D25</strain>
    </source>
</reference>
<organism evidence="1 2">
    <name type="scientific">Deefgea tanakiae</name>
    <dbReference type="NCBI Taxonomy" id="2865840"/>
    <lineage>
        <taxon>Bacteria</taxon>
        <taxon>Pseudomonadati</taxon>
        <taxon>Pseudomonadota</taxon>
        <taxon>Betaproteobacteria</taxon>
        <taxon>Neisseriales</taxon>
        <taxon>Chitinibacteraceae</taxon>
        <taxon>Deefgea</taxon>
    </lineage>
</organism>
<proteinExistence type="predicted"/>
<protein>
    <recommendedName>
        <fullName evidence="3">ATP-binding protein</fullName>
    </recommendedName>
</protein>
<dbReference type="Proteomes" id="UP000825679">
    <property type="component" value="Chromosome"/>
</dbReference>
<sequence>MAEPGGGKTVLMGSLAQQLGTTVVTANKFRYAGASGNDIPLVIDAFDELAKIDASGIYGLLGKAESVNPTHVYLSSRSSEWDNASTSAFEEFFGKPPLVVWLCEFNEAEQREIFEYHAQGEDFAAFQTEVARFNLEMLLPNPQFLKLFADAYIESGRHFTNKRSIFSQAVERLAKEANNNVARTNPVLPTSQKVELSSEVFAKLLLSGAEGIGTSEGTEGRIYPLLASLFSANTAAEGILATRLFKPGDCPDQHRPVHKIIAEYCAADYLAKRIANSKDPLTLAKCLPIIAPNSVVRDELRGLLGWMASLGNKPIQEAAIELDPYAVIANGDPSQLDSSSKRLLVNQLKDIEAKDPYFRRGDFWRRFSIAGFFTQDVVEEIKPLLVTESDGHLRDLLLELLVGSSAVELLTYELRQLTLGQAKSKNTRLLASRCLLELASNDHLADLAILISEASHTSMRVAAEAIEKLGAEKFDQIFLADFFRACANLYPRPQEHRDRTIGERYFVKRLIVGLDLATIEWLLDELTNDLTCKCGKKSYECDCRTGISKIVGTMLDRYFALAKPPFDPRRVWQWLGNLNFHENKGTSQSKAIQVLQEDEELRKGIITHVFGNLTDQEHIRNTSNQFNWHSHSGLGLYANDRRFIVDLAFMTNNLTLWVSFMMEHQRHNNEGERGPDGLRRHMRKQALEKPSFMREWVKSNKSAAQFEREHRMPRFRHTRKMKQFQRQQGDNRAVNIQYVQDNRELVEGGRHWSCLVRFAGLVLESPAIIEREFGDETIVRNALRNCLGFIAQSVPDLLKLAELQCASQYQESEIILYAACLEIMRDKGNLEDVELQLLQALRTNIHMHFDAVSEEERDALKAEVDRLIFSDEANAKNFLQQYVEPQLAHPGCSYPEIGLLEMDEVFSHLRGTLSIDWLKRFCLLGLEALDRIFEIAVEHGNRDALEEIISERCAELMVDCPNPTESEEIQQKRKFWFLRAWYFLNNAPEIYWNWLKADKNTVFLLNDRSESYSRGNHWPRLTACKVEAILDAFIDKWPKVDLPSHWGTGSPNEEVAYRFLTDIIWLINSDESDSAIPMLNRLLSDSRFQDLHQSLKSIHAGQVRKEALRDFEPPTPQEIVNQLDHDAVVTVEGLRQLVLQELQDFQKAIHGGEYNSVNRFYEKDKRLDEVRSTEIIAERLNLRLEPQSISVTPEHQLKDANRSDFTVTKMIGGKRRLLVTEVKGQWHKELYTAAAAQLYERYSIHQDAEQQGIFLAIWFGADEVVAGRKRHGIGSAQELKNGIETKLPPELVGRIDVFVLDVSRRGSQ</sequence>
<accession>A0ABX8Z489</accession>
<evidence type="ECO:0000313" key="1">
    <source>
        <dbReference type="EMBL" id="QZA77394.1"/>
    </source>
</evidence>
<evidence type="ECO:0000313" key="2">
    <source>
        <dbReference type="Proteomes" id="UP000825679"/>
    </source>
</evidence>
<keyword evidence="2" id="KW-1185">Reference proteome</keyword>
<dbReference type="RefSeq" id="WP_221005777.1">
    <property type="nucleotide sequence ID" value="NZ_CP081150.1"/>
</dbReference>
<name>A0ABX8Z489_9NEIS</name>
<gene>
    <name evidence="1" type="ORF">K4H28_14070</name>
</gene>
<dbReference type="EMBL" id="CP081150">
    <property type="protein sequence ID" value="QZA77394.1"/>
    <property type="molecule type" value="Genomic_DNA"/>
</dbReference>
<evidence type="ECO:0008006" key="3">
    <source>
        <dbReference type="Google" id="ProtNLM"/>
    </source>
</evidence>